<dbReference type="RefSeq" id="WP_249309026.1">
    <property type="nucleotide sequence ID" value="NZ_JACRSZ010000012.1"/>
</dbReference>
<dbReference type="GO" id="GO:0008787">
    <property type="term" value="F:D-allose kinase activity"/>
    <property type="evidence" value="ECO:0007669"/>
    <property type="project" value="UniProtKB-EC"/>
</dbReference>
<keyword evidence="2" id="KW-0418">Kinase</keyword>
<dbReference type="EC" id="2.7.1.55" evidence="2"/>
<evidence type="ECO:0000313" key="3">
    <source>
        <dbReference type="Proteomes" id="UP000657421"/>
    </source>
</evidence>
<reference evidence="2 3" key="1">
    <citation type="submission" date="2020-08" db="EMBL/GenBank/DDBJ databases">
        <title>Genome public.</title>
        <authorList>
            <person name="Liu C."/>
            <person name="Sun Q."/>
        </authorList>
    </citation>
    <scope>NUCLEOTIDE SEQUENCE [LARGE SCALE GENOMIC DNA]</scope>
    <source>
        <strain evidence="2 3">NSJ-46</strain>
    </source>
</reference>
<sequence>MKEDKRCIIGVDIGGTFFRIGAVDQEQNILQFQKVRVRNVIHSENVLDDLCNFLIDFMTKVPYKAEGISIGFPATIDRNRTMVVQAPNIRFMEQLPVKKYLEDAFHIPVYIERDVCMTMEYDLQKYHIPDCELVTGCYFGTGIGNAVYLNGRPLLGKNGAAGEIGHIPVDGSKKICGCGNVGCMESLAGGKYLNELAENAFTGLPIGEIFTVHGNDPRLKKFVQRMAQTVATEINILDPDYMIIGGGVPNMKDFPKEYFIEMTHKYVRKPFPEQNLTLIFAEDLEEKSVIGAALYARKMKEKA</sequence>
<proteinExistence type="inferred from homology"/>
<dbReference type="EMBL" id="JACRSZ010000012">
    <property type="protein sequence ID" value="MBC8573730.1"/>
    <property type="molecule type" value="Genomic_DNA"/>
</dbReference>
<organism evidence="2 3">
    <name type="scientific">Jingyaoa shaoxingensis</name>
    <dbReference type="NCBI Taxonomy" id="2763671"/>
    <lineage>
        <taxon>Bacteria</taxon>
        <taxon>Bacillati</taxon>
        <taxon>Bacillota</taxon>
        <taxon>Clostridia</taxon>
        <taxon>Lachnospirales</taxon>
        <taxon>Lachnospiraceae</taxon>
        <taxon>Jingyaoa</taxon>
    </lineage>
</organism>
<dbReference type="PANTHER" id="PTHR18964:SF149">
    <property type="entry name" value="BIFUNCTIONAL UDP-N-ACETYLGLUCOSAMINE 2-EPIMERASE_N-ACETYLMANNOSAMINE KINASE"/>
    <property type="match status" value="1"/>
</dbReference>
<gene>
    <name evidence="2" type="primary">alsK</name>
    <name evidence="2" type="ORF">H8716_11650</name>
</gene>
<dbReference type="Pfam" id="PF00480">
    <property type="entry name" value="ROK"/>
    <property type="match status" value="1"/>
</dbReference>
<dbReference type="NCBIfam" id="NF007251">
    <property type="entry name" value="PRK09698.1"/>
    <property type="match status" value="1"/>
</dbReference>
<dbReference type="PANTHER" id="PTHR18964">
    <property type="entry name" value="ROK (REPRESSOR, ORF, KINASE) FAMILY"/>
    <property type="match status" value="1"/>
</dbReference>
<keyword evidence="2" id="KW-0808">Transferase</keyword>
<evidence type="ECO:0000256" key="1">
    <source>
        <dbReference type="ARBA" id="ARBA00006479"/>
    </source>
</evidence>
<keyword evidence="3" id="KW-1185">Reference proteome</keyword>
<dbReference type="InterPro" id="IPR043129">
    <property type="entry name" value="ATPase_NBD"/>
</dbReference>
<dbReference type="CDD" id="cd24070">
    <property type="entry name" value="ASKHA_NBD_ROK_AlsK"/>
    <property type="match status" value="1"/>
</dbReference>
<evidence type="ECO:0000313" key="2">
    <source>
        <dbReference type="EMBL" id="MBC8573730.1"/>
    </source>
</evidence>
<protein>
    <submittedName>
        <fullName evidence="2">Allose kinase</fullName>
        <ecNumber evidence="2">2.7.1.55</ecNumber>
    </submittedName>
</protein>
<name>A0ABR7NC45_9FIRM</name>
<dbReference type="Proteomes" id="UP000657421">
    <property type="component" value="Unassembled WGS sequence"/>
</dbReference>
<comment type="similarity">
    <text evidence="1">Belongs to the ROK (NagC/XylR) family.</text>
</comment>
<accession>A0ABR7NC45</accession>
<comment type="caution">
    <text evidence="2">The sequence shown here is derived from an EMBL/GenBank/DDBJ whole genome shotgun (WGS) entry which is preliminary data.</text>
</comment>
<dbReference type="Gene3D" id="3.30.420.40">
    <property type="match status" value="2"/>
</dbReference>
<dbReference type="SUPFAM" id="SSF53067">
    <property type="entry name" value="Actin-like ATPase domain"/>
    <property type="match status" value="1"/>
</dbReference>
<dbReference type="InterPro" id="IPR000600">
    <property type="entry name" value="ROK"/>
</dbReference>